<accession>A0AAE0SQW5</accession>
<dbReference type="InterPro" id="IPR014001">
    <property type="entry name" value="Helicase_ATP-bd"/>
</dbReference>
<dbReference type="InterPro" id="IPR049730">
    <property type="entry name" value="SNF2/RAD54-like_C"/>
</dbReference>
<proteinExistence type="predicted"/>
<reference evidence="4" key="1">
    <citation type="journal article" date="2021" name="Genome Biol. Evol.">
        <title>A High-Quality Reference Genome for a Parasitic Bivalve with Doubly Uniparental Inheritance (Bivalvia: Unionida).</title>
        <authorList>
            <person name="Smith C.H."/>
        </authorList>
    </citation>
    <scope>NUCLEOTIDE SEQUENCE</scope>
    <source>
        <strain evidence="4">CHS0354</strain>
    </source>
</reference>
<keyword evidence="1" id="KW-0378">Hydrolase</keyword>
<sequence>MSAGDNHPILVALDKAKVSKDLKREFLSFLKQFPEWESQAVYLLKDKKQRVEKIIHDLYGVPPREQCSWSKPTDRTDGLDEDIKEIIRSYKENKKEETIIQRQHIFRDWKQEHGFESIPVEIGDIHTIIRIQKAHSEKMGASYIWSFSRSRYGKRGWGAQRIISNAGQTLLDNNNNPGWAVRQFLEENIFYEIPAESEYIQVLKGDDDNAPDEDTDINITDSAVQADTSAPQIVNPVMLSSYDTHSLLYMLFGHPMIFIGADNLPVKNTLKTAEFAFYYYPLPDYYLLWGTFQISRDGREKTVTPEDFYASSENIILYGNPPGLIYDRRYYRIDETVMSARLIENSLRGIMIPKSEWQMFTGAFNKHYRHIEMVEIYDENFLPEFNSRGVRSWSYWLSEPEYEIPMFDSVTHAVRLYLDPKTETFNSNKIALRIENLEGWRERIRHRDKVPQYTLLFQLLERLTADKVSEDNIYIFERTAVSQILMLAERYPYAFGVNEEPLISVERMGFRITINKYGNELKRFSLTGALLAKRDDKTHILSGSTDESIPKLNVYGTIPCYYLQEGQMWRLEHYVGARLVNDSFTGVNVDESEIMDFYATAVPYLKQRGISINDPAGLLRVSALYNYRISGEMRLWEVNGLLMGRLKLRAKTDIGEFDYPMGIESDEFTQVIDSVKYRIPRHYALEQTIINLLYDHGWLDESDGEYSMREDMTMKFFMETVPAMPEDSAIQYVGLSNLKKWKIQEITPAMATGIKTGINWFDVDLKIEHEGTRIDIEQILNFWHSPKNAIELQGKDGLVVINREWLSKYAPILNRLLESYKNNKDGRNPSKMRVEKFHVGLVNELEQASVKKDTDGSWRETVKTLKEFREVDQIKIPAQVNANLRDYQKDGVRWLCFLRRFGFGGILADDMGLGKTLQVLCFLAVCKEKEGFSGPNLVIAPTSVASNWINEIKKFTPHFKALLLHGGSRKERFSEVQNADLVITTYGLLQRDMDVLSEFEFDILILDEAQMIKNSRSKTNLSVSRLRSRMRVSMSGTPIENSVSELWSQFNFLMPGFLGNIKNFQSLYMNTFQKNSDKKREAFSFLRKQTKPFIMRRMKQQVARELPPKTEQTLYCEMGPEQRQLYEALMEVVRKKIKEKIDKNGFLQAKVTIFDALTKLRQICSDPRLSRLSGDNPPPSAKMGLFTDVVSEIVEEGHRVLVFSHFVKMLNLMHEPLMKRNIAFLQLDGGTKNRGDIVNKFQNDDKYPVMLISLKAGGTGINLTAADYVIHYDPWWNPAAEAQATDRVYRIGQNNQVFVYKLITKNSIEEKILELQGIKLSVAEKIVGISDDLETMLDIDSIREIFRL</sequence>
<reference evidence="4" key="2">
    <citation type="journal article" date="2021" name="Genome Biol. Evol.">
        <title>Developing a high-quality reference genome for a parasitic bivalve with doubly uniparental inheritance (Bivalvia: Unionida).</title>
        <authorList>
            <person name="Smith C.H."/>
        </authorList>
    </citation>
    <scope>NUCLEOTIDE SEQUENCE</scope>
    <source>
        <strain evidence="4">CHS0354</strain>
        <tissue evidence="4">Mantle</tissue>
    </source>
</reference>
<dbReference type="PROSITE" id="PS51192">
    <property type="entry name" value="HELICASE_ATP_BIND_1"/>
    <property type="match status" value="1"/>
</dbReference>
<gene>
    <name evidence="4" type="ORF">CHS0354_027404</name>
</gene>
<name>A0AAE0SQW5_9BIVA</name>
<reference evidence="4" key="3">
    <citation type="submission" date="2023-05" db="EMBL/GenBank/DDBJ databases">
        <authorList>
            <person name="Smith C.H."/>
        </authorList>
    </citation>
    <scope>NUCLEOTIDE SEQUENCE</scope>
    <source>
        <strain evidence="4">CHS0354</strain>
        <tissue evidence="4">Mantle</tissue>
    </source>
</reference>
<dbReference type="EMBL" id="JAEAOA010001653">
    <property type="protein sequence ID" value="KAK3596134.1"/>
    <property type="molecule type" value="Genomic_DNA"/>
</dbReference>
<dbReference type="InterPro" id="IPR000330">
    <property type="entry name" value="SNF2_N"/>
</dbReference>
<dbReference type="CDD" id="cd18012">
    <property type="entry name" value="DEXQc_arch_SWI2_SNF2"/>
    <property type="match status" value="1"/>
</dbReference>
<evidence type="ECO:0000259" key="3">
    <source>
        <dbReference type="PROSITE" id="PS51194"/>
    </source>
</evidence>
<evidence type="ECO:0000256" key="1">
    <source>
        <dbReference type="ARBA" id="ARBA00022801"/>
    </source>
</evidence>
<evidence type="ECO:0000313" key="5">
    <source>
        <dbReference type="Proteomes" id="UP001195483"/>
    </source>
</evidence>
<feature type="domain" description="Helicase C-terminal" evidence="3">
    <location>
        <begin position="1185"/>
        <end position="1334"/>
    </location>
</feature>
<dbReference type="PROSITE" id="PS51194">
    <property type="entry name" value="HELICASE_CTER"/>
    <property type="match status" value="1"/>
</dbReference>
<dbReference type="GO" id="GO:0005524">
    <property type="term" value="F:ATP binding"/>
    <property type="evidence" value="ECO:0007669"/>
    <property type="project" value="InterPro"/>
</dbReference>
<dbReference type="InterPro" id="IPR001650">
    <property type="entry name" value="Helicase_C-like"/>
</dbReference>
<dbReference type="SMART" id="SM00490">
    <property type="entry name" value="HELICc"/>
    <property type="match status" value="1"/>
</dbReference>
<feature type="domain" description="Helicase ATP-binding" evidence="2">
    <location>
        <begin position="896"/>
        <end position="1056"/>
    </location>
</feature>
<evidence type="ECO:0000259" key="2">
    <source>
        <dbReference type="PROSITE" id="PS51192"/>
    </source>
</evidence>
<organism evidence="4 5">
    <name type="scientific">Potamilus streckersoni</name>
    <dbReference type="NCBI Taxonomy" id="2493646"/>
    <lineage>
        <taxon>Eukaryota</taxon>
        <taxon>Metazoa</taxon>
        <taxon>Spiralia</taxon>
        <taxon>Lophotrochozoa</taxon>
        <taxon>Mollusca</taxon>
        <taxon>Bivalvia</taxon>
        <taxon>Autobranchia</taxon>
        <taxon>Heteroconchia</taxon>
        <taxon>Palaeoheterodonta</taxon>
        <taxon>Unionida</taxon>
        <taxon>Unionoidea</taxon>
        <taxon>Unionidae</taxon>
        <taxon>Ambleminae</taxon>
        <taxon>Lampsilini</taxon>
        <taxon>Potamilus</taxon>
    </lineage>
</organism>
<evidence type="ECO:0000313" key="4">
    <source>
        <dbReference type="EMBL" id="KAK3596134.1"/>
    </source>
</evidence>
<comment type="caution">
    <text evidence="4">The sequence shown here is derived from an EMBL/GenBank/DDBJ whole genome shotgun (WGS) entry which is preliminary data.</text>
</comment>
<protein>
    <submittedName>
        <fullName evidence="4">Uncharacterized protein</fullName>
    </submittedName>
</protein>
<keyword evidence="5" id="KW-1185">Reference proteome</keyword>
<dbReference type="PANTHER" id="PTHR10799">
    <property type="entry name" value="SNF2/RAD54 HELICASE FAMILY"/>
    <property type="match status" value="1"/>
</dbReference>
<dbReference type="Pfam" id="PF00176">
    <property type="entry name" value="SNF2-rel_dom"/>
    <property type="match status" value="1"/>
</dbReference>
<dbReference type="SUPFAM" id="SSF52540">
    <property type="entry name" value="P-loop containing nucleoside triphosphate hydrolases"/>
    <property type="match status" value="2"/>
</dbReference>
<dbReference type="InterPro" id="IPR027417">
    <property type="entry name" value="P-loop_NTPase"/>
</dbReference>
<dbReference type="GO" id="GO:0016787">
    <property type="term" value="F:hydrolase activity"/>
    <property type="evidence" value="ECO:0007669"/>
    <property type="project" value="UniProtKB-KW"/>
</dbReference>
<dbReference type="InterPro" id="IPR038718">
    <property type="entry name" value="SNF2-like_sf"/>
</dbReference>
<dbReference type="Gene3D" id="3.40.50.10810">
    <property type="entry name" value="Tandem AAA-ATPase domain"/>
    <property type="match status" value="1"/>
</dbReference>
<dbReference type="SMART" id="SM00487">
    <property type="entry name" value="DEXDc"/>
    <property type="match status" value="1"/>
</dbReference>
<dbReference type="Proteomes" id="UP001195483">
    <property type="component" value="Unassembled WGS sequence"/>
</dbReference>
<dbReference type="Gene3D" id="3.40.50.300">
    <property type="entry name" value="P-loop containing nucleotide triphosphate hydrolases"/>
    <property type="match status" value="1"/>
</dbReference>
<dbReference type="Pfam" id="PF00271">
    <property type="entry name" value="Helicase_C"/>
    <property type="match status" value="1"/>
</dbReference>
<dbReference type="CDD" id="cd18793">
    <property type="entry name" value="SF2_C_SNF"/>
    <property type="match status" value="1"/>
</dbReference>